<dbReference type="AlphaFoldDB" id="A0A089HJL2"/>
<accession>A0A089HJL2</accession>
<proteinExistence type="predicted"/>
<reference evidence="1 2" key="1">
    <citation type="submission" date="2014-08" db="EMBL/GenBank/DDBJ databases">
        <title>Comparative genomics of the Paenibacillus odorifer group.</title>
        <authorList>
            <person name="den Bakker H.C."/>
            <person name="Tsai Y.-C."/>
            <person name="Martin N."/>
            <person name="Korlach J."/>
            <person name="Wiedmann M."/>
        </authorList>
    </citation>
    <scope>NUCLEOTIDE SEQUENCE [LARGE SCALE GENOMIC DNA]</scope>
    <source>
        <strain evidence="1 2">DSM 1735</strain>
    </source>
</reference>
<gene>
    <name evidence="1" type="ORF">PDUR_04225</name>
</gene>
<keyword evidence="2" id="KW-1185">Reference proteome</keyword>
<sequence>MELLTDEELKQMYIDEQAEAKIWQEELDFNKNVAVPMSGVPVSVPLRKATRRTFVRKWQPK</sequence>
<organism evidence="1 2">
    <name type="scientific">Paenibacillus durus</name>
    <name type="common">Paenibacillus azotofixans</name>
    <dbReference type="NCBI Taxonomy" id="44251"/>
    <lineage>
        <taxon>Bacteria</taxon>
        <taxon>Bacillati</taxon>
        <taxon>Bacillota</taxon>
        <taxon>Bacilli</taxon>
        <taxon>Bacillales</taxon>
        <taxon>Paenibacillaceae</taxon>
        <taxon>Paenibacillus</taxon>
    </lineage>
</organism>
<protein>
    <submittedName>
        <fullName evidence="1">Uncharacterized protein</fullName>
    </submittedName>
</protein>
<evidence type="ECO:0000313" key="2">
    <source>
        <dbReference type="Proteomes" id="UP000029409"/>
    </source>
</evidence>
<dbReference type="EMBL" id="CP009288">
    <property type="protein sequence ID" value="AIQ11287.1"/>
    <property type="molecule type" value="Genomic_DNA"/>
</dbReference>
<name>A0A089HJL2_PAEDU</name>
<dbReference type="RefSeq" id="WP_042205208.1">
    <property type="nucleotide sequence ID" value="NZ_CP009288.1"/>
</dbReference>
<dbReference type="Proteomes" id="UP000029409">
    <property type="component" value="Chromosome"/>
</dbReference>
<dbReference type="KEGG" id="pdu:PDUR_04225"/>
<evidence type="ECO:0000313" key="1">
    <source>
        <dbReference type="EMBL" id="AIQ11287.1"/>
    </source>
</evidence>